<dbReference type="Proteomes" id="UP000327179">
    <property type="component" value="Chromosome"/>
</dbReference>
<proteinExistence type="predicted"/>
<dbReference type="EMBL" id="CP043311">
    <property type="protein sequence ID" value="QEY62525.1"/>
    <property type="molecule type" value="Genomic_DNA"/>
</dbReference>
<dbReference type="AlphaFoldDB" id="A0A5J6QL88"/>
<organism evidence="1 2">
    <name type="scientific">Metapseudomonas lalkuanensis</name>
    <dbReference type="NCBI Taxonomy" id="2604832"/>
    <lineage>
        <taxon>Bacteria</taxon>
        <taxon>Pseudomonadati</taxon>
        <taxon>Pseudomonadota</taxon>
        <taxon>Gammaproteobacteria</taxon>
        <taxon>Pseudomonadales</taxon>
        <taxon>Pseudomonadaceae</taxon>
        <taxon>Metapseudomonas</taxon>
    </lineage>
</organism>
<accession>A0A5J6QL88</accession>
<name>A0A5J6QL88_9GAMM</name>
<protein>
    <submittedName>
        <fullName evidence="1">Uncharacterized protein</fullName>
    </submittedName>
</protein>
<dbReference type="RefSeq" id="WP_151133180.1">
    <property type="nucleotide sequence ID" value="NZ_CP043311.1"/>
</dbReference>
<evidence type="ECO:0000313" key="2">
    <source>
        <dbReference type="Proteomes" id="UP000327179"/>
    </source>
</evidence>
<sequence length="75" mass="8185">MAQVREITIKLDPAGQAIPGCWVTDNGYTISQVNRPGHQYAVTRPTQSLPFGYSPVLEEILQLIEADIEASEVSA</sequence>
<keyword evidence="2" id="KW-1185">Reference proteome</keyword>
<dbReference type="KEGG" id="plal:FXN65_10725"/>
<evidence type="ECO:0000313" key="1">
    <source>
        <dbReference type="EMBL" id="QEY62525.1"/>
    </source>
</evidence>
<reference evidence="1 2" key="1">
    <citation type="submission" date="2019-08" db="EMBL/GenBank/DDBJ databases">
        <title>Whole-genome Sequencing of e-waste polymer degrading bacterium Pseudomonas sp. strain PE08.</title>
        <authorList>
            <person name="Kirdat K."/>
            <person name="Debbarma P."/>
            <person name="Narawade N."/>
            <person name="Suyal D."/>
            <person name="Thorat V."/>
            <person name="Shouche Y."/>
            <person name="Goel R."/>
            <person name="Yadav A."/>
        </authorList>
    </citation>
    <scope>NUCLEOTIDE SEQUENCE [LARGE SCALE GENOMIC DNA]</scope>
    <source>
        <strain evidence="1 2">PE08</strain>
    </source>
</reference>
<gene>
    <name evidence="1" type="ORF">FXN65_10725</name>
</gene>